<dbReference type="GO" id="GO:0003777">
    <property type="term" value="F:microtubule motor activity"/>
    <property type="evidence" value="ECO:0007669"/>
    <property type="project" value="InterPro"/>
</dbReference>
<evidence type="ECO:0000256" key="8">
    <source>
        <dbReference type="SAM" id="Coils"/>
    </source>
</evidence>
<dbReference type="AlphaFoldDB" id="A0A7J7P463"/>
<gene>
    <name evidence="11" type="ORF">GIB67_039909</name>
</gene>
<dbReference type="PANTHER" id="PTHR47972:SF2">
    <property type="entry name" value="KINESIN-LIKE PROTEIN KIN-14S"/>
    <property type="match status" value="1"/>
</dbReference>
<dbReference type="Proteomes" id="UP000541444">
    <property type="component" value="Unassembled WGS sequence"/>
</dbReference>
<dbReference type="PROSITE" id="PS50067">
    <property type="entry name" value="KINESIN_MOTOR_2"/>
    <property type="match status" value="1"/>
</dbReference>
<evidence type="ECO:0000256" key="5">
    <source>
        <dbReference type="ARBA" id="ARBA00023054"/>
    </source>
</evidence>
<dbReference type="SMART" id="SM00129">
    <property type="entry name" value="KISc"/>
    <property type="match status" value="1"/>
</dbReference>
<keyword evidence="4 7" id="KW-0067">ATP-binding</keyword>
<feature type="binding site" evidence="7">
    <location>
        <begin position="224"/>
        <end position="231"/>
    </location>
    <ligand>
        <name>ATP</name>
        <dbReference type="ChEBI" id="CHEBI:30616"/>
    </ligand>
</feature>
<dbReference type="FunFam" id="3.40.850.10:FF:000061">
    <property type="entry name" value="Kinesin-like protein"/>
    <property type="match status" value="1"/>
</dbReference>
<dbReference type="InterPro" id="IPR027417">
    <property type="entry name" value="P-loop_NTPase"/>
</dbReference>
<protein>
    <recommendedName>
        <fullName evidence="10">Kinesin motor domain-containing protein</fullName>
    </recommendedName>
</protein>
<dbReference type="GO" id="GO:0005524">
    <property type="term" value="F:ATP binding"/>
    <property type="evidence" value="ECO:0007669"/>
    <property type="project" value="UniProtKB-UniRule"/>
</dbReference>
<feature type="compositionally biased region" description="Polar residues" evidence="9">
    <location>
        <begin position="542"/>
        <end position="561"/>
    </location>
</feature>
<evidence type="ECO:0000313" key="12">
    <source>
        <dbReference type="Proteomes" id="UP000541444"/>
    </source>
</evidence>
<reference evidence="11 12" key="1">
    <citation type="journal article" date="2020" name="IScience">
        <title>Genome Sequencing of the Endangered Kingdonia uniflora (Circaeasteraceae, Ranunculales) Reveals Potential Mechanisms of Evolutionary Specialization.</title>
        <authorList>
            <person name="Sun Y."/>
            <person name="Deng T."/>
            <person name="Zhang A."/>
            <person name="Moore M.J."/>
            <person name="Landis J.B."/>
            <person name="Lin N."/>
            <person name="Zhang H."/>
            <person name="Zhang X."/>
            <person name="Huang J."/>
            <person name="Zhang X."/>
            <person name="Sun H."/>
            <person name="Wang H."/>
        </authorList>
    </citation>
    <scope>NUCLEOTIDE SEQUENCE [LARGE SCALE GENOMIC DNA]</scope>
    <source>
        <strain evidence="11">TB1705</strain>
        <tissue evidence="11">Leaf</tissue>
    </source>
</reference>
<evidence type="ECO:0000256" key="7">
    <source>
        <dbReference type="PROSITE-ProRule" id="PRU00283"/>
    </source>
</evidence>
<dbReference type="EMBL" id="JACGCM010000309">
    <property type="protein sequence ID" value="KAF6173958.1"/>
    <property type="molecule type" value="Genomic_DNA"/>
</dbReference>
<accession>A0A7J7P463</accession>
<evidence type="ECO:0000256" key="6">
    <source>
        <dbReference type="ARBA" id="ARBA00023175"/>
    </source>
</evidence>
<dbReference type="GO" id="GO:0007018">
    <property type="term" value="P:microtubule-based movement"/>
    <property type="evidence" value="ECO:0007669"/>
    <property type="project" value="InterPro"/>
</dbReference>
<dbReference type="InterPro" id="IPR027640">
    <property type="entry name" value="Kinesin-like_fam"/>
</dbReference>
<dbReference type="PRINTS" id="PR00380">
    <property type="entry name" value="KINESINHEAVY"/>
</dbReference>
<keyword evidence="3 7" id="KW-0547">Nucleotide-binding</keyword>
<name>A0A7J7P463_9MAGN</name>
<keyword evidence="12" id="KW-1185">Reference proteome</keyword>
<feature type="domain" description="Kinesin motor" evidence="10">
    <location>
        <begin position="141"/>
        <end position="465"/>
    </location>
</feature>
<keyword evidence="6 7" id="KW-0505">Motor protein</keyword>
<evidence type="ECO:0000256" key="1">
    <source>
        <dbReference type="ARBA" id="ARBA00010899"/>
    </source>
</evidence>
<dbReference type="CDD" id="cd01366">
    <property type="entry name" value="KISc_C_terminal"/>
    <property type="match status" value="1"/>
</dbReference>
<dbReference type="PANTHER" id="PTHR47972">
    <property type="entry name" value="KINESIN-LIKE PROTEIN KLP-3"/>
    <property type="match status" value="1"/>
</dbReference>
<feature type="coiled-coil region" evidence="8">
    <location>
        <begin position="69"/>
        <end position="96"/>
    </location>
</feature>
<organism evidence="11 12">
    <name type="scientific">Kingdonia uniflora</name>
    <dbReference type="NCBI Taxonomy" id="39325"/>
    <lineage>
        <taxon>Eukaryota</taxon>
        <taxon>Viridiplantae</taxon>
        <taxon>Streptophyta</taxon>
        <taxon>Embryophyta</taxon>
        <taxon>Tracheophyta</taxon>
        <taxon>Spermatophyta</taxon>
        <taxon>Magnoliopsida</taxon>
        <taxon>Ranunculales</taxon>
        <taxon>Circaeasteraceae</taxon>
        <taxon>Kingdonia</taxon>
    </lineage>
</organism>
<dbReference type="OrthoDB" id="3176171at2759"/>
<comment type="caution">
    <text evidence="11">The sequence shown here is derived from an EMBL/GenBank/DDBJ whole genome shotgun (WGS) entry which is preliminary data.</text>
</comment>
<evidence type="ECO:0000256" key="2">
    <source>
        <dbReference type="ARBA" id="ARBA00022701"/>
    </source>
</evidence>
<comment type="similarity">
    <text evidence="1">Belongs to the TRAFAC class myosin-kinesin ATPase superfamily. Kinesin family. KIN-14 subfamily.</text>
</comment>
<evidence type="ECO:0000259" key="10">
    <source>
        <dbReference type="PROSITE" id="PS50067"/>
    </source>
</evidence>
<dbReference type="GO" id="GO:0008017">
    <property type="term" value="F:microtubule binding"/>
    <property type="evidence" value="ECO:0007669"/>
    <property type="project" value="InterPro"/>
</dbReference>
<keyword evidence="2" id="KW-0493">Microtubule</keyword>
<evidence type="ECO:0000313" key="11">
    <source>
        <dbReference type="EMBL" id="KAF6173958.1"/>
    </source>
</evidence>
<dbReference type="Pfam" id="PF00225">
    <property type="entry name" value="Kinesin"/>
    <property type="match status" value="1"/>
</dbReference>
<keyword evidence="5 8" id="KW-0175">Coiled coil</keyword>
<dbReference type="InterPro" id="IPR001752">
    <property type="entry name" value="Kinesin_motor_dom"/>
</dbReference>
<evidence type="ECO:0000256" key="9">
    <source>
        <dbReference type="SAM" id="MobiDB-lite"/>
    </source>
</evidence>
<proteinExistence type="inferred from homology"/>
<evidence type="ECO:0000256" key="3">
    <source>
        <dbReference type="ARBA" id="ARBA00022741"/>
    </source>
</evidence>
<dbReference type="GO" id="GO:0005874">
    <property type="term" value="C:microtubule"/>
    <property type="evidence" value="ECO:0007669"/>
    <property type="project" value="UniProtKB-KW"/>
</dbReference>
<dbReference type="SUPFAM" id="SSF52540">
    <property type="entry name" value="P-loop containing nucleoside triphosphate hydrolases"/>
    <property type="match status" value="1"/>
</dbReference>
<sequence>MVLIFCKKLREVKGDLIEEKPISLEVEETISSLEMQKLDQTEEDTCSVEVDNPSNGIKETLIVPQVLKLDTLSTQIQVLRNEHRALSNEVKGISDETLLGSEVLSALRLLGTECETFKKKYLEESLERKRLYNEVIELKGNIRVFCRCRPLSQEELSSGSSSVVEFDPAQESELRIICSDSSKKQFKFDHFFGPQDSQEAVFAKTSPVVTSVLDGFNVCIFAYGQTGTGKTFTMQGTHENRGVNYRTLEEVFRMTNERSTTLRYELFVSMLEVYNEKIRDLLVENSDQPQKKLEIKQTAEGTQEVPGLVEARVYSTDEVWAQLNVGSQNRAVGSTNANELSSRSHSLLRVTVRGENFVNGQKTKSYLWLVDLAGSERVGRTEVDGERLKESQFINKSLSALGDVIHALASKTSHIPYRNSKLTHLLQSSLGGDCKTLMFVQISPSSADVGETLCSLNFASRVRGIEHGPARKQADPTELLKYKHMAEKIRQDEKETKKLQDSLQSLQIRSVAREQLCRSLQEKVRDLESQLAEERKARLQQETRAAASSTKLPAFSSFQQGQKRDQAEKLPPPGFSSSRPPLKRINNFPPRPSMLPTRKTGNIASAPREDKENNYRATLMKPRRVSVAVKPQATMQVYEPKRRVSIATLRPESHLFSIMTPLNNSSKVQTTNMNPDRGAMVRRSFARDPRRISRIFSPLHGTSRATTVGGEVTPIISRSKFLGSPGQVGSWIPKHPTVVALHKRHFVWSPLKEKVKNNGRRSLLPSKSSDNWK</sequence>
<dbReference type="Gene3D" id="3.40.850.10">
    <property type="entry name" value="Kinesin motor domain"/>
    <property type="match status" value="1"/>
</dbReference>
<evidence type="ECO:0000256" key="4">
    <source>
        <dbReference type="ARBA" id="ARBA00022840"/>
    </source>
</evidence>
<feature type="region of interest" description="Disordered" evidence="9">
    <location>
        <begin position="539"/>
        <end position="605"/>
    </location>
</feature>
<dbReference type="InterPro" id="IPR036961">
    <property type="entry name" value="Kinesin_motor_dom_sf"/>
</dbReference>